<feature type="domain" description="Reverse transcriptase Ty1/copia-type" evidence="1">
    <location>
        <begin position="74"/>
        <end position="180"/>
    </location>
</feature>
<dbReference type="AlphaFoldDB" id="A0A9Q3EC16"/>
<gene>
    <name evidence="2" type="ORF">O181_054622</name>
</gene>
<dbReference type="Proteomes" id="UP000765509">
    <property type="component" value="Unassembled WGS sequence"/>
</dbReference>
<evidence type="ECO:0000259" key="1">
    <source>
        <dbReference type="Pfam" id="PF07727"/>
    </source>
</evidence>
<reference evidence="2" key="1">
    <citation type="submission" date="2021-03" db="EMBL/GenBank/DDBJ databases">
        <title>Draft genome sequence of rust myrtle Austropuccinia psidii MF-1, a brazilian biotype.</title>
        <authorList>
            <person name="Quecine M.C."/>
            <person name="Pachon D.M.R."/>
            <person name="Bonatelli M.L."/>
            <person name="Correr F.H."/>
            <person name="Franceschini L.M."/>
            <person name="Leite T.F."/>
            <person name="Margarido G.R.A."/>
            <person name="Almeida C.A."/>
            <person name="Ferrarezi J.A."/>
            <person name="Labate C.A."/>
        </authorList>
    </citation>
    <scope>NUCLEOTIDE SEQUENCE</scope>
    <source>
        <strain evidence="2">MF-1</strain>
    </source>
</reference>
<name>A0A9Q3EC16_9BASI</name>
<organism evidence="2 3">
    <name type="scientific">Austropuccinia psidii MF-1</name>
    <dbReference type="NCBI Taxonomy" id="1389203"/>
    <lineage>
        <taxon>Eukaryota</taxon>
        <taxon>Fungi</taxon>
        <taxon>Dikarya</taxon>
        <taxon>Basidiomycota</taxon>
        <taxon>Pucciniomycotina</taxon>
        <taxon>Pucciniomycetes</taxon>
        <taxon>Pucciniales</taxon>
        <taxon>Sphaerophragmiaceae</taxon>
        <taxon>Austropuccinia</taxon>
    </lineage>
</organism>
<dbReference type="EMBL" id="AVOT02024299">
    <property type="protein sequence ID" value="MBW0514907.1"/>
    <property type="molecule type" value="Genomic_DNA"/>
</dbReference>
<dbReference type="InterPro" id="IPR013103">
    <property type="entry name" value="RVT_2"/>
</dbReference>
<keyword evidence="3" id="KW-1185">Reference proteome</keyword>
<protein>
    <recommendedName>
        <fullName evidence="1">Reverse transcriptase Ty1/copia-type domain-containing protein</fullName>
    </recommendedName>
</protein>
<accession>A0A9Q3EC16</accession>
<dbReference type="OrthoDB" id="413361at2759"/>
<proteinExistence type="predicted"/>
<dbReference type="Pfam" id="PF07727">
    <property type="entry name" value="RVT_2"/>
    <property type="match status" value="1"/>
</dbReference>
<evidence type="ECO:0000313" key="3">
    <source>
        <dbReference type="Proteomes" id="UP000765509"/>
    </source>
</evidence>
<evidence type="ECO:0000313" key="2">
    <source>
        <dbReference type="EMBL" id="MBW0514907.1"/>
    </source>
</evidence>
<comment type="caution">
    <text evidence="2">The sequence shown here is derived from an EMBL/GenBank/DDBJ whole genome shotgun (WGS) entry which is preliminary data.</text>
</comment>
<sequence length="180" mass="20807">MVTEIRKQNKLMDSMLAGSDPRNILLTMYHDAMSSSRKNEWLAAINEELKSMDEEKVFKVVDLKYALSLVPHESILSTKWVFGKKPELYKERLVARGFKPIHGINYEEKFAPKPTFNALKVLFSTALLKQWQVKTFDVKVTFLHSMIDEPVFLWCPQGLNIPKFKVLELRKAIYGTKKAG</sequence>